<dbReference type="PANTHER" id="PTHR47491">
    <property type="entry name" value="CAP-GLY DOMAIN LINKER"/>
    <property type="match status" value="1"/>
</dbReference>
<sequence>MKKFFFFKSSASSSGNNNGTSPKSAEKQKTWDNFSDSGVNNPSPKGLFSKSRKQVSDSQSMESVDKHIVKMQTEQMRLTGIELALRKELESYRFEADSLRHENMVLLNRLKGDGKECVAATYKLEKELLARICCLQNQGLTMLNESTYLCSKLLEFVKRKGGHFRQNAQFDPEVIGNGLDGQFIVESETKIQGLKSGTEGLTRSLQMMSSLLEEKSNLLTSKFQAECIDVDELAKLNDQTPEDFIRTELKTECLVTSLLREKLYSKELQVEQMQAELATSVRGTDILRSEVQNALDNVSSVSHQLKDLELQMMKKDESINCIQSDLQESDRELKIMRGILPKVQEERDLMWEKVKQYSEQNMLLDSEVNVLKKKIEALDEDILVKEGQITILKDSIGKKPFDLLGSPDSLHEFSLS</sequence>
<evidence type="ECO:0000259" key="3">
    <source>
        <dbReference type="Pfam" id="PF24670"/>
    </source>
</evidence>
<feature type="compositionally biased region" description="Polar residues" evidence="2">
    <location>
        <begin position="31"/>
        <end position="43"/>
    </location>
</feature>
<feature type="compositionally biased region" description="Low complexity" evidence="2">
    <location>
        <begin position="1"/>
        <end position="23"/>
    </location>
</feature>
<evidence type="ECO:0000256" key="1">
    <source>
        <dbReference type="SAM" id="Coils"/>
    </source>
</evidence>
<keyword evidence="1" id="KW-0175">Coiled coil</keyword>
<organism evidence="4">
    <name type="scientific">Lotus japonicus</name>
    <name type="common">Lotus corniculatus var. japonicus</name>
    <dbReference type="NCBI Taxonomy" id="34305"/>
    <lineage>
        <taxon>Eukaryota</taxon>
        <taxon>Viridiplantae</taxon>
        <taxon>Streptophyta</taxon>
        <taxon>Embryophyta</taxon>
        <taxon>Tracheophyta</taxon>
        <taxon>Spermatophyta</taxon>
        <taxon>Magnoliopsida</taxon>
        <taxon>eudicotyledons</taxon>
        <taxon>Gunneridae</taxon>
        <taxon>Pentapetalae</taxon>
        <taxon>rosids</taxon>
        <taxon>fabids</taxon>
        <taxon>Fabales</taxon>
        <taxon>Fabaceae</taxon>
        <taxon>Papilionoideae</taxon>
        <taxon>50 kb inversion clade</taxon>
        <taxon>NPAAA clade</taxon>
        <taxon>Hologalegina</taxon>
        <taxon>robinioid clade</taxon>
        <taxon>Loteae</taxon>
        <taxon>Lotus</taxon>
    </lineage>
</organism>
<protein>
    <recommendedName>
        <fullName evidence="3">DUF7653 domain-containing protein</fullName>
    </recommendedName>
</protein>
<dbReference type="PANTHER" id="PTHR47491:SF5">
    <property type="entry name" value="CAP-GLY DOMAIN LINKER"/>
    <property type="match status" value="1"/>
</dbReference>
<proteinExistence type="evidence at transcript level"/>
<reference evidence="4" key="1">
    <citation type="submission" date="2012-05" db="EMBL/GenBank/DDBJ databases">
        <authorList>
            <person name="Krishnakumar V."/>
            <person name="Cheung F."/>
            <person name="Xiao Y."/>
            <person name="Chan A."/>
            <person name="Moskal W.A."/>
            <person name="Town C.D."/>
        </authorList>
    </citation>
    <scope>NUCLEOTIDE SEQUENCE</scope>
</reference>
<feature type="coiled-coil region" evidence="1">
    <location>
        <begin position="354"/>
        <end position="381"/>
    </location>
</feature>
<dbReference type="Pfam" id="PF24670">
    <property type="entry name" value="DUF7653"/>
    <property type="match status" value="1"/>
</dbReference>
<name>I3T9P6_LOTJA</name>
<feature type="region of interest" description="Disordered" evidence="2">
    <location>
        <begin position="1"/>
        <end position="63"/>
    </location>
</feature>
<dbReference type="EMBL" id="BT149444">
    <property type="protein sequence ID" value="AFK49238.1"/>
    <property type="molecule type" value="mRNA"/>
</dbReference>
<evidence type="ECO:0000256" key="2">
    <source>
        <dbReference type="SAM" id="MobiDB-lite"/>
    </source>
</evidence>
<dbReference type="InterPro" id="IPR056070">
    <property type="entry name" value="DUF7653"/>
</dbReference>
<dbReference type="AlphaFoldDB" id="I3T9P6"/>
<accession>I3T9P6</accession>
<evidence type="ECO:0000313" key="4">
    <source>
        <dbReference type="EMBL" id="AFK49238.1"/>
    </source>
</evidence>
<feature type="domain" description="DUF7653" evidence="3">
    <location>
        <begin position="84"/>
        <end position="216"/>
    </location>
</feature>